<evidence type="ECO:0000313" key="2">
    <source>
        <dbReference type="Proteomes" id="UP000664109"/>
    </source>
</evidence>
<keyword evidence="1" id="KW-0067">ATP-binding</keyword>
<accession>A0ABS2UMG5</accession>
<proteinExistence type="predicted"/>
<comment type="caution">
    <text evidence="1">The sequence shown here is derived from an EMBL/GenBank/DDBJ whole genome shotgun (WGS) entry which is preliminary data.</text>
</comment>
<keyword evidence="1" id="KW-0547">Nucleotide-binding</keyword>
<keyword evidence="2" id="KW-1185">Reference proteome</keyword>
<sequence>MPPAAAHTAPAVRPAVTELRLSAFKSHRGAVLPIAPLTLFAGASGSGKSSALQAYEALARLAAGRGLVHAFPDPGGCVPEWAKPDRQGRRGFRIGCTVRGPAGEVRLDLAVQAEPDLRIVGERLTCDGDVVLATALREPRRRTVEAAWHTSGADRVTRAALPDDRLGTPLLPLHVAGRTAAQLRVLAAAEQVVMALRSAFACDPRPERMRAPVPAGSGRLRRGCDNLAEVLHRTRSECARRHARLTAAARAGCAGDVADVRVEQAPDGAVRALLGRGATAVPTPVGRLGEGELRYLALALVLLTGPGVLAVDQVAEVPDAYQSLTVVADGFDRCLHPAQTRELALLAVEMCARGHIRLVGAVSDASWARSVAGVSVVDLVR</sequence>
<dbReference type="InterPro" id="IPR027417">
    <property type="entry name" value="P-loop_NTPase"/>
</dbReference>
<protein>
    <submittedName>
        <fullName evidence="1">ATP-binding protein</fullName>
    </submittedName>
</protein>
<gene>
    <name evidence="1" type="ORF">JE024_08215</name>
</gene>
<evidence type="ECO:0000313" key="1">
    <source>
        <dbReference type="EMBL" id="MBM9618736.1"/>
    </source>
</evidence>
<name>A0ABS2UMG5_9ACTN</name>
<dbReference type="GO" id="GO:0005524">
    <property type="term" value="F:ATP binding"/>
    <property type="evidence" value="ECO:0007669"/>
    <property type="project" value="UniProtKB-KW"/>
</dbReference>
<dbReference type="Proteomes" id="UP000664109">
    <property type="component" value="Unassembled WGS sequence"/>
</dbReference>
<organism evidence="1 2">
    <name type="scientific">Streptomyces zhihengii</name>
    <dbReference type="NCBI Taxonomy" id="1818004"/>
    <lineage>
        <taxon>Bacteria</taxon>
        <taxon>Bacillati</taxon>
        <taxon>Actinomycetota</taxon>
        <taxon>Actinomycetes</taxon>
        <taxon>Kitasatosporales</taxon>
        <taxon>Streptomycetaceae</taxon>
        <taxon>Streptomyces</taxon>
    </lineage>
</organism>
<reference evidence="1 2" key="1">
    <citation type="journal article" date="2016" name="Arch. Microbiol.">
        <title>Streptomyces zhihengii sp. nov., isolated from rhizospheric soil of Psammosilene tunicoides.</title>
        <authorList>
            <person name="Huang M.J."/>
            <person name="Fei J.J."/>
            <person name="Salam N."/>
            <person name="Kim C.J."/>
            <person name="Hozzein W.N."/>
            <person name="Xiao M."/>
            <person name="Huang H.Q."/>
            <person name="Li W.J."/>
        </authorList>
    </citation>
    <scope>NUCLEOTIDE SEQUENCE [LARGE SCALE GENOMIC DNA]</scope>
    <source>
        <strain evidence="1 2">YIM T102</strain>
    </source>
</reference>
<dbReference type="SUPFAM" id="SSF52540">
    <property type="entry name" value="P-loop containing nucleoside triphosphate hydrolases"/>
    <property type="match status" value="1"/>
</dbReference>
<dbReference type="EMBL" id="JAFEJA010000001">
    <property type="protein sequence ID" value="MBM9618736.1"/>
    <property type="molecule type" value="Genomic_DNA"/>
</dbReference>